<dbReference type="GO" id="GO:0009143">
    <property type="term" value="P:nucleoside triphosphate catabolic process"/>
    <property type="evidence" value="ECO:0007669"/>
    <property type="project" value="InterPro"/>
</dbReference>
<protein>
    <submittedName>
        <fullName evidence="2">Nucleotide pyrophosphohydrolase</fullName>
    </submittedName>
</protein>
<name>A0A0L0QRU2_VIRPA</name>
<evidence type="ECO:0000313" key="2">
    <source>
        <dbReference type="EMBL" id="KNE21266.1"/>
    </source>
</evidence>
<dbReference type="EMBL" id="LGTO01000005">
    <property type="protein sequence ID" value="KNE21266.1"/>
    <property type="molecule type" value="Genomic_DNA"/>
</dbReference>
<dbReference type="CDD" id="cd11537">
    <property type="entry name" value="NTP-PPase_RS21-C6_like"/>
    <property type="match status" value="1"/>
</dbReference>
<dbReference type="InterPro" id="IPR052555">
    <property type="entry name" value="dCTP_Pyrophosphatase"/>
</dbReference>
<proteinExistence type="predicted"/>
<keyword evidence="2" id="KW-0378">Hydrolase</keyword>
<dbReference type="PATRIC" id="fig|1473.5.peg.4249"/>
<comment type="caution">
    <text evidence="2">The sequence shown here is derived from an EMBL/GenBank/DDBJ whole genome shotgun (WGS) entry which is preliminary data.</text>
</comment>
<dbReference type="RefSeq" id="WP_050350687.1">
    <property type="nucleotide sequence ID" value="NZ_BOSN01000004.1"/>
</dbReference>
<dbReference type="PIRSF" id="PIRSF029826">
    <property type="entry name" value="UCP029826_pph"/>
    <property type="match status" value="1"/>
</dbReference>
<accession>A0A0L0QRU2</accession>
<dbReference type="OrthoDB" id="9791898at2"/>
<dbReference type="PANTHER" id="PTHR46523:SF1">
    <property type="entry name" value="DCTP PYROPHOSPHATASE 1"/>
    <property type="match status" value="1"/>
</dbReference>
<feature type="compositionally biased region" description="Basic residues" evidence="1">
    <location>
        <begin position="103"/>
        <end position="112"/>
    </location>
</feature>
<evidence type="ECO:0000256" key="1">
    <source>
        <dbReference type="SAM" id="MobiDB-lite"/>
    </source>
</evidence>
<dbReference type="GO" id="GO:0047429">
    <property type="term" value="F:nucleoside triphosphate diphosphatase activity"/>
    <property type="evidence" value="ECO:0007669"/>
    <property type="project" value="InterPro"/>
</dbReference>
<dbReference type="AlphaFoldDB" id="A0A0L0QRU2"/>
<keyword evidence="3" id="KW-1185">Reference proteome</keyword>
<dbReference type="Pfam" id="PF12643">
    <property type="entry name" value="MazG-like"/>
    <property type="match status" value="1"/>
</dbReference>
<dbReference type="SUPFAM" id="SSF101386">
    <property type="entry name" value="all-alpha NTP pyrophosphatases"/>
    <property type="match status" value="1"/>
</dbReference>
<dbReference type="InterPro" id="IPR025984">
    <property type="entry name" value="DCTPP"/>
</dbReference>
<organism evidence="2 3">
    <name type="scientific">Virgibacillus pantothenticus</name>
    <dbReference type="NCBI Taxonomy" id="1473"/>
    <lineage>
        <taxon>Bacteria</taxon>
        <taxon>Bacillati</taxon>
        <taxon>Bacillota</taxon>
        <taxon>Bacilli</taxon>
        <taxon>Bacillales</taxon>
        <taxon>Bacillaceae</taxon>
        <taxon>Virgibacillus</taxon>
    </lineage>
</organism>
<dbReference type="Gene3D" id="1.10.287.1080">
    <property type="entry name" value="MazG-like"/>
    <property type="match status" value="1"/>
</dbReference>
<evidence type="ECO:0000313" key="3">
    <source>
        <dbReference type="Proteomes" id="UP000036780"/>
    </source>
</evidence>
<dbReference type="PANTHER" id="PTHR46523">
    <property type="entry name" value="DCTP PYROPHOSPHATASE 1"/>
    <property type="match status" value="1"/>
</dbReference>
<reference evidence="3" key="1">
    <citation type="submission" date="2015-07" db="EMBL/GenBank/DDBJ databases">
        <title>Fjat-10053 dsm26.</title>
        <authorList>
            <person name="Liu B."/>
            <person name="Wang J."/>
            <person name="Zhu Y."/>
            <person name="Liu G."/>
            <person name="Chen Q."/>
            <person name="Chen Z."/>
            <person name="Lan J."/>
            <person name="Che J."/>
            <person name="Ge C."/>
            <person name="Shi H."/>
            <person name="Pan Z."/>
            <person name="Liu X."/>
        </authorList>
    </citation>
    <scope>NUCLEOTIDE SEQUENCE [LARGE SCALE GENOMIC DNA]</scope>
    <source>
        <strain evidence="3">DSM 26</strain>
    </source>
</reference>
<dbReference type="Proteomes" id="UP000036780">
    <property type="component" value="Unassembled WGS sequence"/>
</dbReference>
<feature type="compositionally biased region" description="Basic and acidic residues" evidence="1">
    <location>
        <begin position="92"/>
        <end position="102"/>
    </location>
</feature>
<feature type="region of interest" description="Disordered" evidence="1">
    <location>
        <begin position="92"/>
        <end position="112"/>
    </location>
</feature>
<dbReference type="GeneID" id="66873009"/>
<gene>
    <name evidence="2" type="ORF">AFK71_06210</name>
</gene>
<sequence length="112" mass="13221">MSDIGKLIQEINAFRDDRDWRQFHNPKDLAISLSLEAAELLEDFQWKTSEQAIEANMENIKEELADVMIYAFMLSDDLNLDIKEIILEKMQKNAKKYPVEKSKGRKMKYHDL</sequence>